<feature type="transmembrane region" description="Helical" evidence="5">
    <location>
        <begin position="68"/>
        <end position="86"/>
    </location>
</feature>
<proteinExistence type="predicted"/>
<dbReference type="GO" id="GO:0016020">
    <property type="term" value="C:membrane"/>
    <property type="evidence" value="ECO:0007669"/>
    <property type="project" value="UniProtKB-SubCell"/>
</dbReference>
<evidence type="ECO:0000313" key="7">
    <source>
        <dbReference type="EMBL" id="AKP50061.1"/>
    </source>
</evidence>
<evidence type="ECO:0000256" key="3">
    <source>
        <dbReference type="ARBA" id="ARBA00022989"/>
    </source>
</evidence>
<dbReference type="EMBL" id="CP012040">
    <property type="protein sequence ID" value="AKP50061.1"/>
    <property type="molecule type" value="Genomic_DNA"/>
</dbReference>
<accession>A0A0H4P6J7</accession>
<dbReference type="PANTHER" id="PTHR37422">
    <property type="entry name" value="TEICHURONIC ACID BIOSYNTHESIS PROTEIN TUAE"/>
    <property type="match status" value="1"/>
</dbReference>
<dbReference type="PANTHER" id="PTHR37422:SF13">
    <property type="entry name" value="LIPOPOLYSACCHARIDE BIOSYNTHESIS PROTEIN PA4999-RELATED"/>
    <property type="match status" value="1"/>
</dbReference>
<evidence type="ECO:0000256" key="1">
    <source>
        <dbReference type="ARBA" id="ARBA00004141"/>
    </source>
</evidence>
<dbReference type="Proteomes" id="UP000036520">
    <property type="component" value="Chromosome"/>
</dbReference>
<evidence type="ECO:0000256" key="2">
    <source>
        <dbReference type="ARBA" id="ARBA00022692"/>
    </source>
</evidence>
<name>A0A0H4P6J7_9BACT</name>
<feature type="transmembrane region" description="Helical" evidence="5">
    <location>
        <begin position="149"/>
        <end position="174"/>
    </location>
</feature>
<dbReference type="InterPro" id="IPR007016">
    <property type="entry name" value="O-antigen_ligase-rel_domated"/>
</dbReference>
<protein>
    <recommendedName>
        <fullName evidence="6">O-antigen ligase-related domain-containing protein</fullName>
    </recommendedName>
</protein>
<dbReference type="InterPro" id="IPR051533">
    <property type="entry name" value="WaaL-like"/>
</dbReference>
<feature type="transmembrane region" description="Helical" evidence="5">
    <location>
        <begin position="280"/>
        <end position="300"/>
    </location>
</feature>
<dbReference type="PROSITE" id="PS51257">
    <property type="entry name" value="PROKAR_LIPOPROTEIN"/>
    <property type="match status" value="1"/>
</dbReference>
<organism evidence="7 8">
    <name type="scientific">Cyclobacterium amurskyense</name>
    <dbReference type="NCBI Taxonomy" id="320787"/>
    <lineage>
        <taxon>Bacteria</taxon>
        <taxon>Pseudomonadati</taxon>
        <taxon>Bacteroidota</taxon>
        <taxon>Cytophagia</taxon>
        <taxon>Cytophagales</taxon>
        <taxon>Cyclobacteriaceae</taxon>
        <taxon>Cyclobacterium</taxon>
    </lineage>
</organism>
<feature type="domain" description="O-antigen ligase-related" evidence="6">
    <location>
        <begin position="150"/>
        <end position="295"/>
    </location>
</feature>
<dbReference type="AlphaFoldDB" id="A0A0H4P6J7"/>
<feature type="transmembrane region" description="Helical" evidence="5">
    <location>
        <begin position="320"/>
        <end position="353"/>
    </location>
</feature>
<dbReference type="Pfam" id="PF04932">
    <property type="entry name" value="Wzy_C"/>
    <property type="match status" value="1"/>
</dbReference>
<dbReference type="KEGG" id="camu:CA2015_0595"/>
<feature type="transmembrane region" description="Helical" evidence="5">
    <location>
        <begin position="92"/>
        <end position="115"/>
    </location>
</feature>
<keyword evidence="2 5" id="KW-0812">Transmembrane</keyword>
<feature type="transmembrane region" description="Helical" evidence="5">
    <location>
        <begin position="186"/>
        <end position="203"/>
    </location>
</feature>
<feature type="transmembrane region" description="Helical" evidence="5">
    <location>
        <begin position="127"/>
        <end position="143"/>
    </location>
</feature>
<keyword evidence="8" id="KW-1185">Reference proteome</keyword>
<feature type="transmembrane region" description="Helical" evidence="5">
    <location>
        <begin position="36"/>
        <end position="56"/>
    </location>
</feature>
<keyword evidence="4 5" id="KW-0472">Membrane</keyword>
<feature type="transmembrane region" description="Helical" evidence="5">
    <location>
        <begin position="12"/>
        <end position="30"/>
    </location>
</feature>
<evidence type="ECO:0000256" key="5">
    <source>
        <dbReference type="SAM" id="Phobius"/>
    </source>
</evidence>
<dbReference type="STRING" id="320787.CA2015_0595"/>
<reference evidence="7 8" key="1">
    <citation type="submission" date="2015-07" db="EMBL/GenBank/DDBJ databases">
        <authorList>
            <person name="Kim K.M."/>
        </authorList>
    </citation>
    <scope>NUCLEOTIDE SEQUENCE [LARGE SCALE GENOMIC DNA]</scope>
    <source>
        <strain evidence="7 8">KCTC 12363</strain>
    </source>
</reference>
<sequence>MRVMVDRSGLGAVIGLALLGCFFLLLIFRLRLPKYLLLYSSLFFLLIGYAFINAVNIHGEPFFTARGVIRYFSYFAVFILAYYSKITFKQLFWLYTIIVLIQSVLAVFQFAFSGVERPSGTFINSNHFSYFLVPYFAILLIVYNKYLPAFFVFLLSAFLGGMGGVISLLLVLFLFLSHYARRWQKIVAIALFPLFIAGAGFLMQKRVKELTDITAISERLSENQAGGGSSLVWRIVTWKLMYDELVEKDGLYTGMGLEYASLVSPYFLESSIREPHNDYLRILLEFGLFGFILFVYGMYYGLYRLRKNAIELNSTRYYAIYAALAAIYLGMIVGNIVVLNTLWWLLLTIIAIMHKDDKQIEFKASV</sequence>
<evidence type="ECO:0000313" key="8">
    <source>
        <dbReference type="Proteomes" id="UP000036520"/>
    </source>
</evidence>
<gene>
    <name evidence="7" type="ORF">CA2015_0595</name>
</gene>
<keyword evidence="3 5" id="KW-1133">Transmembrane helix</keyword>
<comment type="subcellular location">
    <subcellularLocation>
        <location evidence="1">Membrane</location>
        <topology evidence="1">Multi-pass membrane protein</topology>
    </subcellularLocation>
</comment>
<evidence type="ECO:0000259" key="6">
    <source>
        <dbReference type="Pfam" id="PF04932"/>
    </source>
</evidence>
<evidence type="ECO:0000256" key="4">
    <source>
        <dbReference type="ARBA" id="ARBA00023136"/>
    </source>
</evidence>